<feature type="transmembrane region" description="Helical" evidence="1">
    <location>
        <begin position="150"/>
        <end position="171"/>
    </location>
</feature>
<feature type="transmembrane region" description="Helical" evidence="1">
    <location>
        <begin position="83"/>
        <end position="105"/>
    </location>
</feature>
<dbReference type="Proteomes" id="UP000076761">
    <property type="component" value="Unassembled WGS sequence"/>
</dbReference>
<keyword evidence="1" id="KW-0812">Transmembrane</keyword>
<name>A0A165QFF4_9AGAM</name>
<protein>
    <recommendedName>
        <fullName evidence="2">DUF6534 domain-containing protein</fullName>
    </recommendedName>
</protein>
<dbReference type="OrthoDB" id="2689433at2759"/>
<dbReference type="STRING" id="1314782.A0A165QFF4"/>
<gene>
    <name evidence="3" type="ORF">NEOLEDRAFT_655553</name>
</gene>
<dbReference type="AlphaFoldDB" id="A0A165QFF4"/>
<feature type="transmembrane region" description="Helical" evidence="1">
    <location>
        <begin position="43"/>
        <end position="63"/>
    </location>
</feature>
<evidence type="ECO:0000313" key="4">
    <source>
        <dbReference type="Proteomes" id="UP000076761"/>
    </source>
</evidence>
<organism evidence="3 4">
    <name type="scientific">Neolentinus lepideus HHB14362 ss-1</name>
    <dbReference type="NCBI Taxonomy" id="1314782"/>
    <lineage>
        <taxon>Eukaryota</taxon>
        <taxon>Fungi</taxon>
        <taxon>Dikarya</taxon>
        <taxon>Basidiomycota</taxon>
        <taxon>Agaricomycotina</taxon>
        <taxon>Agaricomycetes</taxon>
        <taxon>Gloeophyllales</taxon>
        <taxon>Gloeophyllaceae</taxon>
        <taxon>Neolentinus</taxon>
    </lineage>
</organism>
<proteinExistence type="predicted"/>
<evidence type="ECO:0000313" key="3">
    <source>
        <dbReference type="EMBL" id="KZT22362.1"/>
    </source>
</evidence>
<dbReference type="Pfam" id="PF20152">
    <property type="entry name" value="DUF6534"/>
    <property type="match status" value="1"/>
</dbReference>
<evidence type="ECO:0000256" key="1">
    <source>
        <dbReference type="SAM" id="Phobius"/>
    </source>
</evidence>
<accession>A0A165QFF4</accession>
<dbReference type="EMBL" id="KV425596">
    <property type="protein sequence ID" value="KZT22362.1"/>
    <property type="molecule type" value="Genomic_DNA"/>
</dbReference>
<keyword evidence="4" id="KW-1185">Reference proteome</keyword>
<sequence>MEQGRPTIPESLPIAILKLSRSLYTSIALNSSRARGKILQRTLTLVTVLAIVGHFALGIDTVVELFVKKQLSRISELTLNTALPFAILAVLSDILVASALCGLLWRERSEFGDTNALINSLIIWAINRCLLTSVLAVVETIMFASRPKDLWFLAIDFVIGKLYANSLLATLNSRKSRKGRDDSRLSTTDVTTSFRMAPTISTDVEDSVARPVLRIISPRQGMSEDGRTSLVDLDSATPLKYRTPSLEGSVIL</sequence>
<feature type="domain" description="DUF6534" evidence="2">
    <location>
        <begin position="89"/>
        <end position="176"/>
    </location>
</feature>
<dbReference type="InParanoid" id="A0A165QFF4"/>
<evidence type="ECO:0000259" key="2">
    <source>
        <dbReference type="Pfam" id="PF20152"/>
    </source>
</evidence>
<dbReference type="PANTHER" id="PTHR40465:SF1">
    <property type="entry name" value="DUF6534 DOMAIN-CONTAINING PROTEIN"/>
    <property type="match status" value="1"/>
</dbReference>
<dbReference type="InterPro" id="IPR045339">
    <property type="entry name" value="DUF6534"/>
</dbReference>
<reference evidence="3 4" key="1">
    <citation type="journal article" date="2016" name="Mol. Biol. Evol.">
        <title>Comparative Genomics of Early-Diverging Mushroom-Forming Fungi Provides Insights into the Origins of Lignocellulose Decay Capabilities.</title>
        <authorList>
            <person name="Nagy L.G."/>
            <person name="Riley R."/>
            <person name="Tritt A."/>
            <person name="Adam C."/>
            <person name="Daum C."/>
            <person name="Floudas D."/>
            <person name="Sun H."/>
            <person name="Yadav J.S."/>
            <person name="Pangilinan J."/>
            <person name="Larsson K.H."/>
            <person name="Matsuura K."/>
            <person name="Barry K."/>
            <person name="Labutti K."/>
            <person name="Kuo R."/>
            <person name="Ohm R.A."/>
            <person name="Bhattacharya S.S."/>
            <person name="Shirouzu T."/>
            <person name="Yoshinaga Y."/>
            <person name="Martin F.M."/>
            <person name="Grigoriev I.V."/>
            <person name="Hibbett D.S."/>
        </authorList>
    </citation>
    <scope>NUCLEOTIDE SEQUENCE [LARGE SCALE GENOMIC DNA]</scope>
    <source>
        <strain evidence="3 4">HHB14362 ss-1</strain>
    </source>
</reference>
<keyword evidence="1" id="KW-0472">Membrane</keyword>
<keyword evidence="1" id="KW-1133">Transmembrane helix</keyword>
<feature type="transmembrane region" description="Helical" evidence="1">
    <location>
        <begin position="117"/>
        <end position="138"/>
    </location>
</feature>
<dbReference type="PANTHER" id="PTHR40465">
    <property type="entry name" value="CHROMOSOME 1, WHOLE GENOME SHOTGUN SEQUENCE"/>
    <property type="match status" value="1"/>
</dbReference>